<dbReference type="InterPro" id="IPR003010">
    <property type="entry name" value="C-N_Hydrolase"/>
</dbReference>
<evidence type="ECO:0000313" key="4">
    <source>
        <dbReference type="Proteomes" id="UP000325122"/>
    </source>
</evidence>
<dbReference type="AlphaFoldDB" id="A0A5M6ZCP7"/>
<dbReference type="EMBL" id="VWOJ01000004">
    <property type="protein sequence ID" value="KAA5801674.1"/>
    <property type="molecule type" value="Genomic_DNA"/>
</dbReference>
<dbReference type="RefSeq" id="WP_150023862.1">
    <property type="nucleotide sequence ID" value="NZ_VWOJ01000004.1"/>
</dbReference>
<dbReference type="GO" id="GO:0016811">
    <property type="term" value="F:hydrolase activity, acting on carbon-nitrogen (but not peptide) bonds, in linear amides"/>
    <property type="evidence" value="ECO:0007669"/>
    <property type="project" value="TreeGrafter"/>
</dbReference>
<dbReference type="Gene3D" id="3.60.110.10">
    <property type="entry name" value="Carbon-nitrogen hydrolase"/>
    <property type="match status" value="1"/>
</dbReference>
<dbReference type="PANTHER" id="PTHR43674:SF13">
    <property type="entry name" value="CN HYDROLASE DOMAIN-CONTAINING PROTEIN"/>
    <property type="match status" value="1"/>
</dbReference>
<dbReference type="PANTHER" id="PTHR43674">
    <property type="entry name" value="NITRILASE C965.09-RELATED"/>
    <property type="match status" value="1"/>
</dbReference>
<reference evidence="3 4" key="1">
    <citation type="submission" date="2019-09" db="EMBL/GenBank/DDBJ databases">
        <authorList>
            <person name="Kevbrin V."/>
            <person name="Grouzdev D.S."/>
        </authorList>
    </citation>
    <scope>NUCLEOTIDE SEQUENCE [LARGE SCALE GENOMIC DNA]</scope>
    <source>
        <strain evidence="3 4">G-192</strain>
    </source>
</reference>
<name>A0A5M6ZCP7_9PROT</name>
<keyword evidence="1 3" id="KW-0378">Hydrolase</keyword>
<sequence>MAAARSILIALAFVTGLWGVWRLAPLHPSPAPAAITLEQQGAPSGRALIAIEPSLSAHDYRSAQALEAALSAYLDSAHDAGALEGAAIAVFPEHAGTWLAAANAQSGVYRAQTLDGAMAALALSRPVGTLTSVIASPEPERAAAGLFRARGPAMARDYQAVFSALARRYGVTIVAGSIVLPDPRVENGQLSVNRAGPLYNVTAVFAPDGSLHRELVRKVYPIPSEAGFTASAPPALPIFDTPAGALGVLICADSWHPDVYAGLAGAPDLIAVPAFLQPTGVWDAPWGGYVTPWPDDAPRRDAGRLTEAEAWIAHSLPRRLADTSAQLGVTAFARGAPWDLGADGQTLIATPHSHQLGPRTPGGAVVVAWVGE</sequence>
<dbReference type="SUPFAM" id="SSF56317">
    <property type="entry name" value="Carbon-nitrogen hydrolase"/>
    <property type="match status" value="1"/>
</dbReference>
<dbReference type="InterPro" id="IPR036526">
    <property type="entry name" value="C-N_Hydrolase_sf"/>
</dbReference>
<dbReference type="Pfam" id="PF00795">
    <property type="entry name" value="CN_hydrolase"/>
    <property type="match status" value="1"/>
</dbReference>
<organism evidence="3 4">
    <name type="scientific">Alkalicaulis satelles</name>
    <dbReference type="NCBI Taxonomy" id="2609175"/>
    <lineage>
        <taxon>Bacteria</taxon>
        <taxon>Pseudomonadati</taxon>
        <taxon>Pseudomonadota</taxon>
        <taxon>Alphaproteobacteria</taxon>
        <taxon>Maricaulales</taxon>
        <taxon>Maricaulaceae</taxon>
        <taxon>Alkalicaulis</taxon>
    </lineage>
</organism>
<dbReference type="PROSITE" id="PS50263">
    <property type="entry name" value="CN_HYDROLASE"/>
    <property type="match status" value="1"/>
</dbReference>
<feature type="domain" description="CN hydrolase" evidence="2">
    <location>
        <begin position="51"/>
        <end position="372"/>
    </location>
</feature>
<proteinExistence type="predicted"/>
<dbReference type="Proteomes" id="UP000325122">
    <property type="component" value="Unassembled WGS sequence"/>
</dbReference>
<protein>
    <submittedName>
        <fullName evidence="3">Carbon-nitrogen hydrolase family protein</fullName>
    </submittedName>
</protein>
<evidence type="ECO:0000259" key="2">
    <source>
        <dbReference type="PROSITE" id="PS50263"/>
    </source>
</evidence>
<accession>A0A5M6ZCP7</accession>
<keyword evidence="4" id="KW-1185">Reference proteome</keyword>
<evidence type="ECO:0000313" key="3">
    <source>
        <dbReference type="EMBL" id="KAA5801674.1"/>
    </source>
</evidence>
<evidence type="ECO:0000256" key="1">
    <source>
        <dbReference type="ARBA" id="ARBA00022801"/>
    </source>
</evidence>
<dbReference type="InterPro" id="IPR050345">
    <property type="entry name" value="Aliph_Amidase/BUP"/>
</dbReference>
<gene>
    <name evidence="3" type="ORF">F1654_12360</name>
</gene>
<comment type="caution">
    <text evidence="3">The sequence shown here is derived from an EMBL/GenBank/DDBJ whole genome shotgun (WGS) entry which is preliminary data.</text>
</comment>